<evidence type="ECO:0008006" key="3">
    <source>
        <dbReference type="Google" id="ProtNLM"/>
    </source>
</evidence>
<dbReference type="AlphaFoldDB" id="A0AAU9L9P4"/>
<protein>
    <recommendedName>
        <fullName evidence="3">PX domain-containing protein</fullName>
    </recommendedName>
</protein>
<evidence type="ECO:0000313" key="2">
    <source>
        <dbReference type="Proteomes" id="UP001160483"/>
    </source>
</evidence>
<dbReference type="EMBL" id="CAKKTJ010000333">
    <property type="protein sequence ID" value="CAH0482155.1"/>
    <property type="molecule type" value="Genomic_DNA"/>
</dbReference>
<accession>A0AAU9L9P4</accession>
<reference evidence="1" key="1">
    <citation type="submission" date="2021-11" db="EMBL/GenBank/DDBJ databases">
        <authorList>
            <person name="Islam A."/>
            <person name="Islam S."/>
            <person name="Flora M.S."/>
            <person name="Rahman M."/>
            <person name="Ziaur R.M."/>
            <person name="Epstein J.H."/>
            <person name="Hassan M."/>
            <person name="Klassen M."/>
            <person name="Woodard K."/>
            <person name="Webb A."/>
            <person name="Webby R.J."/>
            <person name="El Zowalaty M.E."/>
        </authorList>
    </citation>
    <scope>NUCLEOTIDE SEQUENCE</scope>
    <source>
        <strain evidence="1">Pbs3</strain>
    </source>
</reference>
<gene>
    <name evidence="1" type="ORF">PBS003_LOCUS8751</name>
</gene>
<dbReference type="Proteomes" id="UP001160483">
    <property type="component" value="Unassembled WGS sequence"/>
</dbReference>
<evidence type="ECO:0000313" key="1">
    <source>
        <dbReference type="EMBL" id="CAH0482155.1"/>
    </source>
</evidence>
<comment type="caution">
    <text evidence="1">The sequence shown here is derived from an EMBL/GenBank/DDBJ whole genome shotgun (WGS) entry which is preliminary data.</text>
</comment>
<organism evidence="1 2">
    <name type="scientific">Peronospora belbahrii</name>
    <dbReference type="NCBI Taxonomy" id="622444"/>
    <lineage>
        <taxon>Eukaryota</taxon>
        <taxon>Sar</taxon>
        <taxon>Stramenopiles</taxon>
        <taxon>Oomycota</taxon>
        <taxon>Peronosporomycetes</taxon>
        <taxon>Peronosporales</taxon>
        <taxon>Peronosporaceae</taxon>
        <taxon>Peronospora</taxon>
    </lineage>
</organism>
<name>A0AAU9L9P4_9STRA</name>
<sequence length="159" mass="18650">MSASTMMPHLQPLLPVTMTPTRKFKALEPLALLEKIDRIEINGTIVRGGVVFYILDVYLKHCSSRIPTNKTAKATCSDRPDYQLERRFNDFANLRYQVWAYAQRRVPRWIFLQILRRFHELHCALDVTAKVVCQADHWRGNAKEADGNVLQRVHRHDHW</sequence>
<proteinExistence type="predicted"/>